<dbReference type="EMBL" id="CP001287">
    <property type="protein sequence ID" value="ACK66575.1"/>
    <property type="molecule type" value="Genomic_DNA"/>
</dbReference>
<dbReference type="eggNOG" id="COG5381">
    <property type="taxonomic scope" value="Bacteria"/>
</dbReference>
<reference evidence="2" key="1">
    <citation type="journal article" date="2011" name="MBio">
        <title>Novel metabolic attributes of the genus Cyanothece, comprising a group of unicellular nitrogen-fixing Cyanobacteria.</title>
        <authorList>
            <person name="Bandyopadhyay A."/>
            <person name="Elvitigala T."/>
            <person name="Welsh E."/>
            <person name="Stockel J."/>
            <person name="Liberton M."/>
            <person name="Min H."/>
            <person name="Sherman L.A."/>
            <person name="Pakrasi H.B."/>
        </authorList>
    </citation>
    <scope>NUCLEOTIDE SEQUENCE [LARGE SCALE GENOMIC DNA]</scope>
    <source>
        <strain evidence="2">PCC 8801</strain>
    </source>
</reference>
<dbReference type="OrthoDB" id="5488639at2"/>
<dbReference type="Proteomes" id="UP000008204">
    <property type="component" value="Chromosome"/>
</dbReference>
<sequence length="196" mass="22493">MSQVFGQFLEEFIPSHDCLQIIFTPHADPIKKRWRNNRLSAHFIADYFTSFLPIDIDDVERQKKIAISRNSVSFIANELLENAIKYNDEKSKYQIQVGVNFVDNLGMKAIIFAKNSIRPETVESFQAFIQELLTCDLDARYISEIENSVRNPNHEVSGLGLLTIINDYSAQMGWKFETVQEDPKIITVTTMAQVVV</sequence>
<name>B7K4R9_RIPO1</name>
<accession>B7K4R9</accession>
<dbReference type="NCBIfam" id="NF047703">
    <property type="entry name" value="slr1658_superfam"/>
    <property type="match status" value="1"/>
</dbReference>
<dbReference type="RefSeq" id="WP_012595842.1">
    <property type="nucleotide sequence ID" value="NC_011726.1"/>
</dbReference>
<dbReference type="STRING" id="41431.PCC8801_2569"/>
<dbReference type="KEGG" id="cyp:PCC8801_2569"/>
<dbReference type="InterPro" id="IPR058084">
    <property type="entry name" value="Slr1658-like"/>
</dbReference>
<dbReference type="AlphaFoldDB" id="B7K4R9"/>
<evidence type="ECO:0000313" key="2">
    <source>
        <dbReference type="Proteomes" id="UP000008204"/>
    </source>
</evidence>
<evidence type="ECO:0008006" key="3">
    <source>
        <dbReference type="Google" id="ProtNLM"/>
    </source>
</evidence>
<dbReference type="InterPro" id="IPR046239">
    <property type="entry name" value="DUF6272"/>
</dbReference>
<protein>
    <recommendedName>
        <fullName evidence="3">ATP-binding protein</fullName>
    </recommendedName>
</protein>
<dbReference type="Pfam" id="PF19788">
    <property type="entry name" value="DUF6272"/>
    <property type="match status" value="1"/>
</dbReference>
<proteinExistence type="predicted"/>
<keyword evidence="2" id="KW-1185">Reference proteome</keyword>
<evidence type="ECO:0000313" key="1">
    <source>
        <dbReference type="EMBL" id="ACK66575.1"/>
    </source>
</evidence>
<gene>
    <name evidence="1" type="ordered locus">PCC8801_2569</name>
</gene>
<organism evidence="1 2">
    <name type="scientific">Rippkaea orientalis (strain PCC 8801 / RF-1)</name>
    <name type="common">Cyanothece sp. (strain PCC 8801)</name>
    <dbReference type="NCBI Taxonomy" id="41431"/>
    <lineage>
        <taxon>Bacteria</taxon>
        <taxon>Bacillati</taxon>
        <taxon>Cyanobacteriota</taxon>
        <taxon>Cyanophyceae</taxon>
        <taxon>Oscillatoriophycideae</taxon>
        <taxon>Chroococcales</taxon>
        <taxon>Aphanothecaceae</taxon>
        <taxon>Rippkaea</taxon>
        <taxon>Rippkaea orientalis</taxon>
    </lineage>
</organism>
<dbReference type="HOGENOM" id="CLU_100987_0_0_3"/>